<dbReference type="Gramene" id="KCW84853">
    <property type="protein sequence ID" value="KCW84853"/>
    <property type="gene ID" value="EUGRSUZ_B01683"/>
</dbReference>
<organism evidence="2">
    <name type="scientific">Eucalyptus grandis</name>
    <name type="common">Flooded gum</name>
    <dbReference type="NCBI Taxonomy" id="71139"/>
    <lineage>
        <taxon>Eukaryota</taxon>
        <taxon>Viridiplantae</taxon>
        <taxon>Streptophyta</taxon>
        <taxon>Embryophyta</taxon>
        <taxon>Tracheophyta</taxon>
        <taxon>Spermatophyta</taxon>
        <taxon>Magnoliopsida</taxon>
        <taxon>eudicotyledons</taxon>
        <taxon>Gunneridae</taxon>
        <taxon>Pentapetalae</taxon>
        <taxon>rosids</taxon>
        <taxon>malvids</taxon>
        <taxon>Myrtales</taxon>
        <taxon>Myrtaceae</taxon>
        <taxon>Myrtoideae</taxon>
        <taxon>Eucalypteae</taxon>
        <taxon>Eucalyptus</taxon>
    </lineage>
</organism>
<dbReference type="InterPro" id="IPR015433">
    <property type="entry name" value="PI3/4_kinase"/>
</dbReference>
<dbReference type="STRING" id="71139.A0A059D295"/>
<dbReference type="Gene3D" id="1.25.40.70">
    <property type="entry name" value="Phosphatidylinositol 3-kinase, accessory domain (PIK)"/>
    <property type="match status" value="1"/>
</dbReference>
<dbReference type="AlphaFoldDB" id="A0A059D295"/>
<dbReference type="Pfam" id="PF00613">
    <property type="entry name" value="PI3Ka"/>
    <property type="match status" value="1"/>
</dbReference>
<dbReference type="PANTHER" id="PTHR10048">
    <property type="entry name" value="PHOSPHATIDYLINOSITOL KINASE"/>
    <property type="match status" value="1"/>
</dbReference>
<accession>A0A059D295</accession>
<dbReference type="InParanoid" id="A0A059D295"/>
<protein>
    <recommendedName>
        <fullName evidence="1">PIK helical domain-containing protein</fullName>
    </recommendedName>
</protein>
<proteinExistence type="predicted"/>
<evidence type="ECO:0000313" key="2">
    <source>
        <dbReference type="EMBL" id="KCW84853.1"/>
    </source>
</evidence>
<reference evidence="2" key="1">
    <citation type="submission" date="2013-07" db="EMBL/GenBank/DDBJ databases">
        <title>The genome of Eucalyptus grandis.</title>
        <authorList>
            <person name="Schmutz J."/>
            <person name="Hayes R."/>
            <person name="Myburg A."/>
            <person name="Tuskan G."/>
            <person name="Grattapaglia D."/>
            <person name="Rokhsar D.S."/>
        </authorList>
    </citation>
    <scope>NUCLEOTIDE SEQUENCE</scope>
    <source>
        <tissue evidence="2">Leaf extractions</tissue>
    </source>
</reference>
<dbReference type="GO" id="GO:0046854">
    <property type="term" value="P:phosphatidylinositol phosphate biosynthetic process"/>
    <property type="evidence" value="ECO:0007669"/>
    <property type="project" value="InterPro"/>
</dbReference>
<dbReference type="SUPFAM" id="SSF48371">
    <property type="entry name" value="ARM repeat"/>
    <property type="match status" value="1"/>
</dbReference>
<evidence type="ECO:0000259" key="1">
    <source>
        <dbReference type="PROSITE" id="PS51545"/>
    </source>
</evidence>
<dbReference type="InterPro" id="IPR016024">
    <property type="entry name" value="ARM-type_fold"/>
</dbReference>
<sequence length="96" mass="11027">MGRWETIDGCDALELLSPVFKSEAVRAYAVSVLERADDEELQCYLLQLVQALRFERSDKSCLSQFLVQCCMPYLLWESVVSYLFLANEENFCDSIA</sequence>
<dbReference type="PANTHER" id="PTHR10048:SF7">
    <property type="entry name" value="PHOSPHATIDYLINOSITOL 3-KINASE CATALYTIC SUBUNIT TYPE 3"/>
    <property type="match status" value="1"/>
</dbReference>
<dbReference type="EMBL" id="KK198754">
    <property type="protein sequence ID" value="KCW84853.1"/>
    <property type="molecule type" value="Genomic_DNA"/>
</dbReference>
<gene>
    <name evidence="2" type="ORF">EUGRSUZ_B01683</name>
</gene>
<dbReference type="InterPro" id="IPR001263">
    <property type="entry name" value="PI3K_accessory_dom"/>
</dbReference>
<dbReference type="PROSITE" id="PS51545">
    <property type="entry name" value="PIK_HELICAL"/>
    <property type="match status" value="1"/>
</dbReference>
<dbReference type="InterPro" id="IPR042236">
    <property type="entry name" value="PI3K_accessory_sf"/>
</dbReference>
<name>A0A059D295_EUCGR</name>
<feature type="domain" description="PIK helical" evidence="1">
    <location>
        <begin position="1"/>
        <end position="96"/>
    </location>
</feature>